<evidence type="ECO:0000313" key="10">
    <source>
        <dbReference type="EMBL" id="GAI02141.1"/>
    </source>
</evidence>
<dbReference type="PROSITE" id="PS01067">
    <property type="entry name" value="SECE_SEC61G"/>
    <property type="match status" value="1"/>
</dbReference>
<evidence type="ECO:0008006" key="11">
    <source>
        <dbReference type="Google" id="ProtNLM"/>
    </source>
</evidence>
<name>X1L8E4_9ZZZZ</name>
<keyword evidence="7" id="KW-0811">Translocation</keyword>
<accession>X1L8E4</accession>
<evidence type="ECO:0000256" key="1">
    <source>
        <dbReference type="ARBA" id="ARBA00004370"/>
    </source>
</evidence>
<protein>
    <recommendedName>
        <fullName evidence="11">Protein translocase subunit SecE</fullName>
    </recommendedName>
</protein>
<dbReference type="NCBIfam" id="TIGR00964">
    <property type="entry name" value="secE_bact"/>
    <property type="match status" value="1"/>
</dbReference>
<comment type="caution">
    <text evidence="10">The sequence shown here is derived from an EMBL/GenBank/DDBJ whole genome shotgun (WGS) entry which is preliminary data.</text>
</comment>
<dbReference type="GO" id="GO:0006605">
    <property type="term" value="P:protein targeting"/>
    <property type="evidence" value="ECO:0007669"/>
    <property type="project" value="InterPro"/>
</dbReference>
<evidence type="ECO:0000256" key="3">
    <source>
        <dbReference type="ARBA" id="ARBA00022475"/>
    </source>
</evidence>
<keyword evidence="3" id="KW-1003">Cell membrane</keyword>
<keyword evidence="6 9" id="KW-1133">Transmembrane helix</keyword>
<keyword evidence="2" id="KW-0813">Transport</keyword>
<dbReference type="GO" id="GO:0005886">
    <property type="term" value="C:plasma membrane"/>
    <property type="evidence" value="ECO:0007669"/>
    <property type="project" value="TreeGrafter"/>
</dbReference>
<dbReference type="HAMAP" id="MF_00422">
    <property type="entry name" value="SecE"/>
    <property type="match status" value="1"/>
</dbReference>
<dbReference type="InterPro" id="IPR038379">
    <property type="entry name" value="SecE_sf"/>
</dbReference>
<dbReference type="GO" id="GO:0008320">
    <property type="term" value="F:protein transmembrane transporter activity"/>
    <property type="evidence" value="ECO:0007669"/>
    <property type="project" value="InterPro"/>
</dbReference>
<evidence type="ECO:0000256" key="4">
    <source>
        <dbReference type="ARBA" id="ARBA00022692"/>
    </source>
</evidence>
<dbReference type="GO" id="GO:0009306">
    <property type="term" value="P:protein secretion"/>
    <property type="evidence" value="ECO:0007669"/>
    <property type="project" value="InterPro"/>
</dbReference>
<evidence type="ECO:0000256" key="6">
    <source>
        <dbReference type="ARBA" id="ARBA00022989"/>
    </source>
</evidence>
<evidence type="ECO:0000256" key="8">
    <source>
        <dbReference type="ARBA" id="ARBA00023136"/>
    </source>
</evidence>
<dbReference type="EMBL" id="BARV01000798">
    <property type="protein sequence ID" value="GAI02141.1"/>
    <property type="molecule type" value="Genomic_DNA"/>
</dbReference>
<dbReference type="AlphaFoldDB" id="X1L8E4"/>
<keyword evidence="5" id="KW-0653">Protein transport</keyword>
<evidence type="ECO:0000256" key="5">
    <source>
        <dbReference type="ARBA" id="ARBA00022927"/>
    </source>
</evidence>
<evidence type="ECO:0000256" key="2">
    <source>
        <dbReference type="ARBA" id="ARBA00022448"/>
    </source>
</evidence>
<sequence length="66" mass="7575">MKISNLPSKIITFLKEVRLEMKKVNWPTRKETIKYTLIVIGVSFGVAVFLGGLDFIFTTILNKFIL</sequence>
<dbReference type="PANTHER" id="PTHR33910">
    <property type="entry name" value="PROTEIN TRANSLOCASE SUBUNIT SECE"/>
    <property type="match status" value="1"/>
</dbReference>
<proteinExistence type="inferred from homology"/>
<dbReference type="InterPro" id="IPR001901">
    <property type="entry name" value="Translocase_SecE/Sec61-g"/>
</dbReference>
<dbReference type="GO" id="GO:0043952">
    <property type="term" value="P:protein transport by the Sec complex"/>
    <property type="evidence" value="ECO:0007669"/>
    <property type="project" value="TreeGrafter"/>
</dbReference>
<dbReference type="Gene3D" id="1.20.5.1030">
    <property type="entry name" value="Preprotein translocase secy subunit"/>
    <property type="match status" value="1"/>
</dbReference>
<keyword evidence="8 9" id="KW-0472">Membrane</keyword>
<dbReference type="PANTHER" id="PTHR33910:SF1">
    <property type="entry name" value="PROTEIN TRANSLOCASE SUBUNIT SECE"/>
    <property type="match status" value="1"/>
</dbReference>
<reference evidence="10" key="1">
    <citation type="journal article" date="2014" name="Front. Microbiol.">
        <title>High frequency of phylogenetically diverse reductive dehalogenase-homologous genes in deep subseafloor sedimentary metagenomes.</title>
        <authorList>
            <person name="Kawai M."/>
            <person name="Futagami T."/>
            <person name="Toyoda A."/>
            <person name="Takaki Y."/>
            <person name="Nishi S."/>
            <person name="Hori S."/>
            <person name="Arai W."/>
            <person name="Tsubouchi T."/>
            <person name="Morono Y."/>
            <person name="Uchiyama I."/>
            <person name="Ito T."/>
            <person name="Fujiyama A."/>
            <person name="Inagaki F."/>
            <person name="Takami H."/>
        </authorList>
    </citation>
    <scope>NUCLEOTIDE SEQUENCE</scope>
    <source>
        <strain evidence="10">Expedition CK06-06</strain>
    </source>
</reference>
<keyword evidence="4 9" id="KW-0812">Transmembrane</keyword>
<organism evidence="10">
    <name type="scientific">marine sediment metagenome</name>
    <dbReference type="NCBI Taxonomy" id="412755"/>
    <lineage>
        <taxon>unclassified sequences</taxon>
        <taxon>metagenomes</taxon>
        <taxon>ecological metagenomes</taxon>
    </lineage>
</organism>
<dbReference type="GO" id="GO:0006886">
    <property type="term" value="P:intracellular protein transport"/>
    <property type="evidence" value="ECO:0007669"/>
    <property type="project" value="InterPro"/>
</dbReference>
<feature type="transmembrane region" description="Helical" evidence="9">
    <location>
        <begin position="35"/>
        <end position="61"/>
    </location>
</feature>
<comment type="subcellular location">
    <subcellularLocation>
        <location evidence="1">Membrane</location>
    </subcellularLocation>
</comment>
<dbReference type="Pfam" id="PF00584">
    <property type="entry name" value="SecE"/>
    <property type="match status" value="1"/>
</dbReference>
<evidence type="ECO:0000256" key="9">
    <source>
        <dbReference type="SAM" id="Phobius"/>
    </source>
</evidence>
<evidence type="ECO:0000256" key="7">
    <source>
        <dbReference type="ARBA" id="ARBA00023010"/>
    </source>
</evidence>
<dbReference type="InterPro" id="IPR005807">
    <property type="entry name" value="SecE_bac"/>
</dbReference>
<gene>
    <name evidence="10" type="ORF">S06H3_02668</name>
</gene>